<dbReference type="PANTHER" id="PTHR39338:SF7">
    <property type="entry name" value="BLL6692 PROTEIN"/>
    <property type="match status" value="1"/>
</dbReference>
<dbReference type="PANTHER" id="PTHR39338">
    <property type="entry name" value="BLL5662 PROTEIN-RELATED"/>
    <property type="match status" value="1"/>
</dbReference>
<dbReference type="OrthoDB" id="9764216at2"/>
<dbReference type="Pfam" id="PF05762">
    <property type="entry name" value="VWA_CoxE"/>
    <property type="match status" value="1"/>
</dbReference>
<proteinExistence type="predicted"/>
<dbReference type="Proteomes" id="UP000231658">
    <property type="component" value="Unassembled WGS sequence"/>
</dbReference>
<evidence type="ECO:0000313" key="1">
    <source>
        <dbReference type="EMBL" id="SCA57917.1"/>
    </source>
</evidence>
<organism evidence="1 2">
    <name type="scientific">Candidatus Terasakiella magnetica</name>
    <dbReference type="NCBI Taxonomy" id="1867952"/>
    <lineage>
        <taxon>Bacteria</taxon>
        <taxon>Pseudomonadati</taxon>
        <taxon>Pseudomonadota</taxon>
        <taxon>Alphaproteobacteria</taxon>
        <taxon>Rhodospirillales</taxon>
        <taxon>Terasakiellaceae</taxon>
        <taxon>Terasakiella</taxon>
    </lineage>
</organism>
<dbReference type="InterPro" id="IPR008912">
    <property type="entry name" value="Uncharacterised_CoxE"/>
</dbReference>
<name>A0A1C3RKW9_9PROT</name>
<gene>
    <name evidence="1" type="ORF">MTBPR1_70189</name>
</gene>
<keyword evidence="2" id="KW-1185">Reference proteome</keyword>
<evidence type="ECO:0008006" key="3">
    <source>
        <dbReference type="Google" id="ProtNLM"/>
    </source>
</evidence>
<dbReference type="EMBL" id="FLYE01000046">
    <property type="protein sequence ID" value="SCA57917.1"/>
    <property type="molecule type" value="Genomic_DNA"/>
</dbReference>
<dbReference type="RefSeq" id="WP_069189913.1">
    <property type="nucleotide sequence ID" value="NZ_FLYE01000046.1"/>
</dbReference>
<sequence>MFLNLFFELKQANVPVSLKEYLLLMEAMDKGVAEYALDDFYYLARSALIKDERHLDKFDRVFGHVFKGLEPAEGGETQEIPEEWLRKMAERLLSDEEKAQIESLGGWDKLMETLKKRLEEQKKRHQGGSKWIGTAGTSPFGAYGYNPEGIRIGQKESRNRRAVKVWDKREFKNLDDQVELGTRNIKVALRRLRKFARSGAQTQLDLDDTIKSTAHKGFLDIKMVAERHNAVKVLLFFDVGGSMDDHIKVCEEMFSACRSEFKHLEYFYFHNCIYEGVWKDNKRRHNDVIPLWDVLHTYPSDYKVIFVGDASMSPYEISYPGGAVEYWNEEAGAVWMERVLEVYPHAVWINPVPQNWWRHTMSIQMIKQLMSDRMFGLTLDGIDRAIQELNK</sequence>
<evidence type="ECO:0000313" key="2">
    <source>
        <dbReference type="Proteomes" id="UP000231658"/>
    </source>
</evidence>
<dbReference type="AlphaFoldDB" id="A0A1C3RKW9"/>
<protein>
    <recommendedName>
        <fullName evidence="3">VWA containing CoxE family protein</fullName>
    </recommendedName>
</protein>
<accession>A0A1C3RKW9</accession>
<dbReference type="STRING" id="1867952.MTBPR1_70189"/>
<reference evidence="1 2" key="1">
    <citation type="submission" date="2016-07" db="EMBL/GenBank/DDBJ databases">
        <authorList>
            <person name="Lefevre C.T."/>
        </authorList>
    </citation>
    <scope>NUCLEOTIDE SEQUENCE [LARGE SCALE GENOMIC DNA]</scope>
    <source>
        <strain evidence="1">PR1</strain>
    </source>
</reference>